<feature type="region of interest" description="Disordered" evidence="1">
    <location>
        <begin position="191"/>
        <end position="244"/>
    </location>
</feature>
<feature type="region of interest" description="Disordered" evidence="1">
    <location>
        <begin position="616"/>
        <end position="636"/>
    </location>
</feature>
<feature type="compositionally biased region" description="Low complexity" evidence="1">
    <location>
        <begin position="436"/>
        <end position="445"/>
    </location>
</feature>
<dbReference type="InterPro" id="IPR015252">
    <property type="entry name" value="BRCA2_hlx"/>
</dbReference>
<proteinExistence type="predicted"/>
<dbReference type="EMBL" id="CAUYUE010000006">
    <property type="protein sequence ID" value="CAK0780584.1"/>
    <property type="molecule type" value="Genomic_DNA"/>
</dbReference>
<feature type="region of interest" description="Disordered" evidence="1">
    <location>
        <begin position="1194"/>
        <end position="1217"/>
    </location>
</feature>
<feature type="compositionally biased region" description="Basic and acidic residues" evidence="1">
    <location>
        <begin position="548"/>
        <end position="558"/>
    </location>
</feature>
<dbReference type="SUPFAM" id="SSF50249">
    <property type="entry name" value="Nucleic acid-binding proteins"/>
    <property type="match status" value="1"/>
</dbReference>
<dbReference type="Pfam" id="PF09169">
    <property type="entry name" value="BRCA-2_helical"/>
    <property type="match status" value="1"/>
</dbReference>
<feature type="region of interest" description="Disordered" evidence="1">
    <location>
        <begin position="436"/>
        <end position="460"/>
    </location>
</feature>
<keyword evidence="5" id="KW-1185">Reference proteome</keyword>
<protein>
    <recommendedName>
        <fullName evidence="6">Breast cancer type 2 susceptibility</fullName>
    </recommendedName>
</protein>
<feature type="compositionally biased region" description="Pro residues" evidence="1">
    <location>
        <begin position="363"/>
        <end position="373"/>
    </location>
</feature>
<evidence type="ECO:0000313" key="5">
    <source>
        <dbReference type="Proteomes" id="UP001314263"/>
    </source>
</evidence>
<feature type="domain" description="BRCA2 OB1" evidence="2">
    <location>
        <begin position="1452"/>
        <end position="1565"/>
    </location>
</feature>
<feature type="region of interest" description="Disordered" evidence="1">
    <location>
        <begin position="1231"/>
        <end position="1321"/>
    </location>
</feature>
<dbReference type="InterPro" id="IPR015187">
    <property type="entry name" value="BRCA2_OB_1"/>
</dbReference>
<organism evidence="4 5">
    <name type="scientific">Coccomyxa viridis</name>
    <dbReference type="NCBI Taxonomy" id="1274662"/>
    <lineage>
        <taxon>Eukaryota</taxon>
        <taxon>Viridiplantae</taxon>
        <taxon>Chlorophyta</taxon>
        <taxon>core chlorophytes</taxon>
        <taxon>Trebouxiophyceae</taxon>
        <taxon>Trebouxiophyceae incertae sedis</taxon>
        <taxon>Coccomyxaceae</taxon>
        <taxon>Coccomyxa</taxon>
    </lineage>
</organism>
<dbReference type="GO" id="GO:0006355">
    <property type="term" value="P:regulation of DNA-templated transcription"/>
    <property type="evidence" value="ECO:0007669"/>
    <property type="project" value="TreeGrafter"/>
</dbReference>
<feature type="region of interest" description="Disordered" evidence="1">
    <location>
        <begin position="474"/>
        <end position="514"/>
    </location>
</feature>
<evidence type="ECO:0000259" key="2">
    <source>
        <dbReference type="Pfam" id="PF09103"/>
    </source>
</evidence>
<dbReference type="SUPFAM" id="SSF81872">
    <property type="entry name" value="BRCA2 helical domain"/>
    <property type="match status" value="1"/>
</dbReference>
<dbReference type="Proteomes" id="UP001314263">
    <property type="component" value="Unassembled WGS sequence"/>
</dbReference>
<gene>
    <name evidence="4" type="ORF">CVIRNUC_005102</name>
</gene>
<feature type="region of interest" description="Disordered" evidence="1">
    <location>
        <begin position="544"/>
        <end position="579"/>
    </location>
</feature>
<name>A0AAV1I7K3_9CHLO</name>
<feature type="compositionally biased region" description="Polar residues" evidence="1">
    <location>
        <begin position="476"/>
        <end position="489"/>
    </location>
</feature>
<feature type="region of interest" description="Disordered" evidence="1">
    <location>
        <begin position="356"/>
        <end position="406"/>
    </location>
</feature>
<dbReference type="Gene3D" id="2.40.50.140">
    <property type="entry name" value="Nucleic acid-binding proteins"/>
    <property type="match status" value="2"/>
</dbReference>
<evidence type="ECO:0000259" key="3">
    <source>
        <dbReference type="Pfam" id="PF09169"/>
    </source>
</evidence>
<feature type="compositionally biased region" description="Polar residues" evidence="1">
    <location>
        <begin position="1294"/>
        <end position="1321"/>
    </location>
</feature>
<dbReference type="InterPro" id="IPR036315">
    <property type="entry name" value="BRCA2_hlx_sf"/>
</dbReference>
<dbReference type="PANTHER" id="PTHR11289:SF0">
    <property type="entry name" value="BREAST CANCER TYPE 2 SUSCEPTIBILITY PROTEIN"/>
    <property type="match status" value="1"/>
</dbReference>
<sequence>MLRCFHLHGSFTNADFVEVGCEPQDIDETPDNRTHTILPLSDAVAQMFNSDSQVQERLQGEGLLQGLTQHLVGRHENTSAPAGDHFSTHLEQDGGLNANSMGNFALSACASHAEHPVINAYPAIDVESSTLRQPQDIREAHQVEPHGGPAYTTGDAYMQRQPWDMLAFTNGNPIMQRQPCEEPVFSKQGFHVPQPQQQQPHRARARPKQPAGQAIRQQAGSFRAPRPSTGRASKSLPPPPQQAKDVGGFMGIFKTANDAPIDHSRMGMAQAAKLLGLEQPNEDILPEDFLPLVTCLPHDTPHSFGQVPACALQHDGACPSFVGAPDTEPDQQSAAWASKAVDSLEQIQCLGVNRADSAQAAPGAPPQTAPSAPPTHEGSRLPASSLGQPGHEPDSPADVSSPVQGNGDFVGSAGIAMSPWCDSQLWALASCPQAAQGGQQHGSAQDLPSEPAQDAQVDGDQGLPREAAASAIEMQDASQHPGSAGQRGTMSGAPVINSPTQQETPDAAGRGSSFEQHVKPVEAESAQNVPPPAASTILDALAGSTHAADSHAAAHESVSRQGSRHPSEPQSEPCETANESAAPGVLVKAATEAHHSAEHAHAERGAVPATLLEEGCPEPQESVPAGPSLEHADAQQRSIPATLAEALDKNEQRGGVASDSGARMPEEDISPTEQAILLRSHEVPAPPTLQATIEELCPTVAGGEDVHEGVRLTQQGSDPAESLQAEGLRNGAAATSAPVELASMWSTASGGALKVSAEAMRTAQALLRTTPEVVPGKIFHAPPPPAEGLLPLPESGGPPLLSAASDLPSHTLGVKMKAAAAPCGNDISPAWRPPPAAAEAQGQLFTGSSAPVWGTASGKPVHFSWEKVAAAAGIFGDELPAALTPPSAGQLQPPPGGAPSLWGTASGKPLEISTDKMAAAAALFGNDFPKALTPPPEAQLQPPHGGALSLWGTASGKPLEISKDRMTAAAAMFGDEPLTALTPPPAAQLQPPHGSALSLWGTASGKPVEISRDRMAAAAAIFGDEAPTAFTPPPAAQLQPAHVIVPSLWGTASGNPLEISTDRMAAAAAMFGNDLPIALTPLPPAAADAMATIRWASVPAESSEACKEGVAVAEDVIEAAELHSIETMPPGSGPLQTLHGSHSKTAMTAAVGTPVLSTAEAGAALPWQTASGKRMRVSPEGLAAAASLLHRTPEPLCADTPQTAPPSGVQHGQADVSGSAVVAEPVHSAGEAASLDPGTPMQLQPAASLGQLSTGTTGRKRSSLLRPQQRPGPAHSKGKGGSCFKAPRKFETPVSKSALQQGCRNATPSRLQQSSTAAPRQPLHNLQGTLAGRLLAEAGYTGSGALADMCSHPDPAVASMSSRSAASYAVMDPSGGRAEAAAFAQLLHAAGVDTEYCSEAWVANHYRWIVWKLACYERRLPQQLAGRMLTLAVVLDQLKYRYEREYGRGQRSVLKKVLEQDERASRAMILCVAEVLRPSSSQQGGEEQVQLEVTDGWYSVSASIDGPLRHYLASGVLRTGTKLRVCGAELRGGQPETVLEASRSCSLHLHCNGIHRADADAKLGWTPYQSVVVPLSAIRLGGGTAPRTAVVVQRRFPALFWDTLSDGRSLRRTARAKAAADRLAEGQSEKGSEDAVAQIQAEERSHCRQLLAEAKSNNPVPDGAVLYANQILSGESLGELAQQATREDGTKADRYRAGRDAVMLKRREELMQSGPSVHVTRSNRLLPLLVSPLLPKGASGREQCSMRAIIEVSNPAEDVEALAEGCCCLVTDLSAPAKQRSTGPLLLRTSARTLWQLISPAEAQTAYSWEHEPRQRARLADILGGLPSPLFDFEGIVLGAGERLRTGGTGQAQQWLFLTDDSIDCFAQSPELACGPRIMAVQLQGQEEAVDFVSPALDVGSIASLRDLQLGVHDAANNLWRAHGTDHTAIQLQPVQSLSRTKALAGSASQRLAQWALSNQAFIAAMQAAVQRILST</sequence>
<dbReference type="PANTHER" id="PTHR11289">
    <property type="entry name" value="BREAST CANCER TYPE 2 SUSCEPTIBILITY PROTEIN BRCA2"/>
    <property type="match status" value="1"/>
</dbReference>
<dbReference type="InterPro" id="IPR015525">
    <property type="entry name" value="BRCA2"/>
</dbReference>
<accession>A0AAV1I7K3</accession>
<comment type="caution">
    <text evidence="4">The sequence shown here is derived from an EMBL/GenBank/DDBJ whole genome shotgun (WGS) entry which is preliminary data.</text>
</comment>
<evidence type="ECO:0000313" key="4">
    <source>
        <dbReference type="EMBL" id="CAK0780584.1"/>
    </source>
</evidence>
<feature type="domain" description="Breast cancer type 2 susceptibility protein helical" evidence="3">
    <location>
        <begin position="1383"/>
        <end position="1445"/>
    </location>
</feature>
<dbReference type="InterPro" id="IPR012340">
    <property type="entry name" value="NA-bd_OB-fold"/>
</dbReference>
<reference evidence="4 5" key="1">
    <citation type="submission" date="2023-10" db="EMBL/GenBank/DDBJ databases">
        <authorList>
            <person name="Maclean D."/>
            <person name="Macfadyen A."/>
        </authorList>
    </citation>
    <scope>NUCLEOTIDE SEQUENCE [LARGE SCALE GENOMIC DNA]</scope>
</reference>
<evidence type="ECO:0008006" key="6">
    <source>
        <dbReference type="Google" id="ProtNLM"/>
    </source>
</evidence>
<evidence type="ECO:0000256" key="1">
    <source>
        <dbReference type="SAM" id="MobiDB-lite"/>
    </source>
</evidence>
<dbReference type="GO" id="GO:0000724">
    <property type="term" value="P:double-strand break repair via homologous recombination"/>
    <property type="evidence" value="ECO:0007669"/>
    <property type="project" value="InterPro"/>
</dbReference>
<dbReference type="Pfam" id="PF09103">
    <property type="entry name" value="BRCA-2_OB1"/>
    <property type="match status" value="1"/>
</dbReference>